<name>A0AAE0KI53_9PEZI</name>
<dbReference type="PANTHER" id="PTHR33112">
    <property type="entry name" value="DOMAIN PROTEIN, PUTATIVE-RELATED"/>
    <property type="match status" value="1"/>
</dbReference>
<dbReference type="AlphaFoldDB" id="A0AAE0KI53"/>
<evidence type="ECO:0000313" key="2">
    <source>
        <dbReference type="EMBL" id="KAK3377016.1"/>
    </source>
</evidence>
<dbReference type="InterPro" id="IPR010730">
    <property type="entry name" value="HET"/>
</dbReference>
<gene>
    <name evidence="2" type="ORF">B0T24DRAFT_234116</name>
</gene>
<dbReference type="Proteomes" id="UP001287356">
    <property type="component" value="Unassembled WGS sequence"/>
</dbReference>
<organism evidence="2 3">
    <name type="scientific">Lasiosphaeria ovina</name>
    <dbReference type="NCBI Taxonomy" id="92902"/>
    <lineage>
        <taxon>Eukaryota</taxon>
        <taxon>Fungi</taxon>
        <taxon>Dikarya</taxon>
        <taxon>Ascomycota</taxon>
        <taxon>Pezizomycotina</taxon>
        <taxon>Sordariomycetes</taxon>
        <taxon>Sordariomycetidae</taxon>
        <taxon>Sordariales</taxon>
        <taxon>Lasiosphaeriaceae</taxon>
        <taxon>Lasiosphaeria</taxon>
    </lineage>
</organism>
<proteinExistence type="predicted"/>
<keyword evidence="3" id="KW-1185">Reference proteome</keyword>
<reference evidence="2" key="1">
    <citation type="journal article" date="2023" name="Mol. Phylogenet. Evol.">
        <title>Genome-scale phylogeny and comparative genomics of the fungal order Sordariales.</title>
        <authorList>
            <person name="Hensen N."/>
            <person name="Bonometti L."/>
            <person name="Westerberg I."/>
            <person name="Brannstrom I.O."/>
            <person name="Guillou S."/>
            <person name="Cros-Aarteil S."/>
            <person name="Calhoun S."/>
            <person name="Haridas S."/>
            <person name="Kuo A."/>
            <person name="Mondo S."/>
            <person name="Pangilinan J."/>
            <person name="Riley R."/>
            <person name="LaButti K."/>
            <person name="Andreopoulos B."/>
            <person name="Lipzen A."/>
            <person name="Chen C."/>
            <person name="Yan M."/>
            <person name="Daum C."/>
            <person name="Ng V."/>
            <person name="Clum A."/>
            <person name="Steindorff A."/>
            <person name="Ohm R.A."/>
            <person name="Martin F."/>
            <person name="Silar P."/>
            <person name="Natvig D.O."/>
            <person name="Lalanne C."/>
            <person name="Gautier V."/>
            <person name="Ament-Velasquez S.L."/>
            <person name="Kruys A."/>
            <person name="Hutchinson M.I."/>
            <person name="Powell A.J."/>
            <person name="Barry K."/>
            <person name="Miller A.N."/>
            <person name="Grigoriev I.V."/>
            <person name="Debuchy R."/>
            <person name="Gladieux P."/>
            <person name="Hiltunen Thoren M."/>
            <person name="Johannesson H."/>
        </authorList>
    </citation>
    <scope>NUCLEOTIDE SEQUENCE</scope>
    <source>
        <strain evidence="2">CBS 958.72</strain>
    </source>
</reference>
<sequence length="649" mass="73458">MPVCQICNGLSNRDAEGKDWPWVGQAQDVRTLGFSGRNGCLTCSVLYKGLRMAVPSLFAAQIGLTYRIGSGAMHQERCRPFFTINVGLGLNEEAQVEYFLAPDDTCPWNAIGTAIIVSEDTQSDGSFKLAKDWLDTCTKEHTLCNRISPTRLPTRVVDLGRQGDGAVPEIRLYESQNEVQRYMCLSHCWGKYVSITTTTKTLAERKAGIPWSSLSKTFQEAITICRKFGVRYIWIDSLCIIQDSREDWEREAAKMAPYYQGAYLTIAASKSADGGQGCFAAPSAENATAELSGRTSEGELYSIHVRRVLPHWNHLRSHFSSFPLLTRGWVYQERLLSPRILHFGPRELIWECTEQTICECFGTHQQGIYTHPKLTHSGALLDASPTTAVNLFWRWRQMVMEYTSLDLTRVSDLLPALGGIALDMGRFRHVRYLAGLWEDSLVGDMCWSTWAYYAHNIAATERQLACRKGDPSAEEWRAPSWSWASCNAEIEYSDVVDFTDDAKVEDLVVVPRPATIFFGLELGFIKLEGWMTTATLSHFVRPMPPHGEWTRVFDIDRFGREERRKGPGCYFLPDFDLIARGNGRLNTSGVVYCMRMGMTESRVYSIVLDCHEKDGGWFRRIGLLTQTRKIRGYVDLYDGLKEKSVLLLC</sequence>
<evidence type="ECO:0000313" key="3">
    <source>
        <dbReference type="Proteomes" id="UP001287356"/>
    </source>
</evidence>
<comment type="caution">
    <text evidence="2">The sequence shown here is derived from an EMBL/GenBank/DDBJ whole genome shotgun (WGS) entry which is preliminary data.</text>
</comment>
<evidence type="ECO:0000259" key="1">
    <source>
        <dbReference type="Pfam" id="PF06985"/>
    </source>
</evidence>
<dbReference type="PANTHER" id="PTHR33112:SF13">
    <property type="entry name" value="HETEROKARYON INCOMPATIBILITY DOMAIN-CONTAINING PROTEIN"/>
    <property type="match status" value="1"/>
</dbReference>
<accession>A0AAE0KI53</accession>
<feature type="domain" description="Heterokaryon incompatibility" evidence="1">
    <location>
        <begin position="182"/>
        <end position="333"/>
    </location>
</feature>
<protein>
    <submittedName>
        <fullName evidence="2">Heterokaryon incompatibility protein-domain-containing protein</fullName>
    </submittedName>
</protein>
<dbReference type="EMBL" id="JAULSN010000003">
    <property type="protein sequence ID" value="KAK3377016.1"/>
    <property type="molecule type" value="Genomic_DNA"/>
</dbReference>
<reference evidence="2" key="2">
    <citation type="submission" date="2023-06" db="EMBL/GenBank/DDBJ databases">
        <authorList>
            <consortium name="Lawrence Berkeley National Laboratory"/>
            <person name="Haridas S."/>
            <person name="Hensen N."/>
            <person name="Bonometti L."/>
            <person name="Westerberg I."/>
            <person name="Brannstrom I.O."/>
            <person name="Guillou S."/>
            <person name="Cros-Aarteil S."/>
            <person name="Calhoun S."/>
            <person name="Kuo A."/>
            <person name="Mondo S."/>
            <person name="Pangilinan J."/>
            <person name="Riley R."/>
            <person name="Labutti K."/>
            <person name="Andreopoulos B."/>
            <person name="Lipzen A."/>
            <person name="Chen C."/>
            <person name="Yanf M."/>
            <person name="Daum C."/>
            <person name="Ng V."/>
            <person name="Clum A."/>
            <person name="Steindorff A."/>
            <person name="Ohm R."/>
            <person name="Martin F."/>
            <person name="Silar P."/>
            <person name="Natvig D."/>
            <person name="Lalanne C."/>
            <person name="Gautier V."/>
            <person name="Ament-Velasquez S.L."/>
            <person name="Kruys A."/>
            <person name="Hutchinson M.I."/>
            <person name="Powell A.J."/>
            <person name="Barry K."/>
            <person name="Miller A.N."/>
            <person name="Grigoriev I.V."/>
            <person name="Debuchy R."/>
            <person name="Gladieux P."/>
            <person name="Thoren M.H."/>
            <person name="Johannesson H."/>
        </authorList>
    </citation>
    <scope>NUCLEOTIDE SEQUENCE</scope>
    <source>
        <strain evidence="2">CBS 958.72</strain>
    </source>
</reference>
<dbReference type="Pfam" id="PF06985">
    <property type="entry name" value="HET"/>
    <property type="match status" value="1"/>
</dbReference>